<protein>
    <submittedName>
        <fullName evidence="1">DNA polymerase III subunit delta</fullName>
        <ecNumber evidence="1">2.7.7.7</ecNumber>
    </submittedName>
</protein>
<proteinExistence type="predicted"/>
<dbReference type="GO" id="GO:0006261">
    <property type="term" value="P:DNA-templated DNA replication"/>
    <property type="evidence" value="ECO:0007669"/>
    <property type="project" value="TreeGrafter"/>
</dbReference>
<evidence type="ECO:0000313" key="1">
    <source>
        <dbReference type="EMBL" id="BBB33016.1"/>
    </source>
</evidence>
<dbReference type="GO" id="GO:0003887">
    <property type="term" value="F:DNA-directed DNA polymerase activity"/>
    <property type="evidence" value="ECO:0007669"/>
    <property type="project" value="UniProtKB-EC"/>
</dbReference>
<dbReference type="InterPro" id="IPR027417">
    <property type="entry name" value="P-loop_NTPase"/>
</dbReference>
<dbReference type="AlphaFoldDB" id="A0A7R6SYW6"/>
<keyword evidence="1" id="KW-0808">Transferase</keyword>
<dbReference type="PANTHER" id="PTHR11669:SF8">
    <property type="entry name" value="DNA POLYMERASE III SUBUNIT DELTA"/>
    <property type="match status" value="1"/>
</dbReference>
<keyword evidence="2" id="KW-1185">Reference proteome</keyword>
<dbReference type="Gene3D" id="3.40.50.300">
    <property type="entry name" value="P-loop containing nucleotide triphosphate hydrolases"/>
    <property type="match status" value="1"/>
</dbReference>
<gene>
    <name evidence="1" type="primary">holB</name>
    <name evidence="1" type="ORF">TTHT_1512</name>
</gene>
<organism evidence="1 2">
    <name type="scientific">Thermotomaculum hydrothermale</name>
    <dbReference type="NCBI Taxonomy" id="981385"/>
    <lineage>
        <taxon>Bacteria</taxon>
        <taxon>Pseudomonadati</taxon>
        <taxon>Acidobacteriota</taxon>
        <taxon>Holophagae</taxon>
        <taxon>Thermotomaculales</taxon>
        <taxon>Thermotomaculaceae</taxon>
        <taxon>Thermotomaculum</taxon>
    </lineage>
</organism>
<dbReference type="PANTHER" id="PTHR11669">
    <property type="entry name" value="REPLICATION FACTOR C / DNA POLYMERASE III GAMMA-TAU SUBUNIT"/>
    <property type="match status" value="1"/>
</dbReference>
<reference evidence="1 2" key="1">
    <citation type="journal article" date="2012" name="Extremophiles">
        <title>Thermotomaculum hydrothermale gen. nov., sp. nov., a novel heterotrophic thermophile within the phylum Acidobacteria from a deep-sea hydrothermal vent chimney in the Southern Okinawa Trough.</title>
        <authorList>
            <person name="Izumi H."/>
            <person name="Nunoura T."/>
            <person name="Miyazaki M."/>
            <person name="Mino S."/>
            <person name="Toki T."/>
            <person name="Takai K."/>
            <person name="Sako Y."/>
            <person name="Sawabe T."/>
            <person name="Nakagawa S."/>
        </authorList>
    </citation>
    <scope>NUCLEOTIDE SEQUENCE [LARGE SCALE GENOMIC DNA]</scope>
    <source>
        <strain evidence="1 2">AC55</strain>
    </source>
</reference>
<dbReference type="KEGG" id="thyd:TTHT_1512"/>
<accession>A0A7R6SYW6</accession>
<dbReference type="Proteomes" id="UP000595564">
    <property type="component" value="Chromosome"/>
</dbReference>
<dbReference type="EC" id="2.7.7.7" evidence="1"/>
<sequence length="331" mass="38405">MFDIVKGHEHIKRFFKNAYKNNKLHTTYLFKGREGIGKRLFAKVVAAMILCENKGNSPCGFCKHCLKIKNMIENPDTDNPHLDLIEIKPMEGKNEITVDDIETILTTTNFPPYEGKARIFIIDNCHLMNKTSANMVLKTLEEPPENTYFFLITSKPDALLPTIVSRCQQVYFNPKGLEKYIDIPGFSREEIKALINSGSGYIQSQDDIEELKREREIALFILESIFNKSSFIEIEKEIQPQIEKNTREDNSRLFFIIYTFLRDILAVKSESENLINRDFKEKIEEISAKTSPDFIFELFEIIKKTQTGLYFNLKPIQLISLIITEGRRVKL</sequence>
<dbReference type="Pfam" id="PF13177">
    <property type="entry name" value="DNA_pol3_delta2"/>
    <property type="match status" value="1"/>
</dbReference>
<keyword evidence="1" id="KW-0548">Nucleotidyltransferase</keyword>
<dbReference type="SUPFAM" id="SSF52540">
    <property type="entry name" value="P-loop containing nucleoside triphosphate hydrolases"/>
    <property type="match status" value="1"/>
</dbReference>
<name>A0A7R6SYW6_9BACT</name>
<dbReference type="InterPro" id="IPR050238">
    <property type="entry name" value="DNA_Rep/Repair_Clamp_Loader"/>
</dbReference>
<dbReference type="EMBL" id="AP017470">
    <property type="protein sequence ID" value="BBB33016.1"/>
    <property type="molecule type" value="Genomic_DNA"/>
</dbReference>
<evidence type="ECO:0000313" key="2">
    <source>
        <dbReference type="Proteomes" id="UP000595564"/>
    </source>
</evidence>
<dbReference type="RefSeq" id="WP_201327315.1">
    <property type="nucleotide sequence ID" value="NZ_AP017470.1"/>
</dbReference>